<proteinExistence type="predicted"/>
<organism evidence="2 3">
    <name type="scientific">Micropruina glycogenica</name>
    <dbReference type="NCBI Taxonomy" id="75385"/>
    <lineage>
        <taxon>Bacteria</taxon>
        <taxon>Bacillati</taxon>
        <taxon>Actinomycetota</taxon>
        <taxon>Actinomycetes</taxon>
        <taxon>Propionibacteriales</taxon>
        <taxon>Nocardioidaceae</taxon>
        <taxon>Micropruina</taxon>
    </lineage>
</organism>
<dbReference type="Proteomes" id="UP000238164">
    <property type="component" value="Chromosome 1"/>
</dbReference>
<reference evidence="2 3" key="1">
    <citation type="submission" date="2018-02" db="EMBL/GenBank/DDBJ databases">
        <authorList>
            <person name="Cohen D.B."/>
            <person name="Kent A.D."/>
        </authorList>
    </citation>
    <scope>NUCLEOTIDE SEQUENCE [LARGE SCALE GENOMIC DNA]</scope>
    <source>
        <strain evidence="2">1</strain>
    </source>
</reference>
<feature type="region of interest" description="Disordered" evidence="1">
    <location>
        <begin position="44"/>
        <end position="92"/>
    </location>
</feature>
<gene>
    <name evidence="2" type="ORF">MPLG2_1899</name>
</gene>
<sequence>MVRLAALEDRVHRQLRSSLVELGGTGTVLRRLENRPRTGWRTVIAANAGVSQPQPDKSQPRSRGKPGMTKNRQSRSRWLITADTPSERIVTP</sequence>
<evidence type="ECO:0000313" key="3">
    <source>
        <dbReference type="Proteomes" id="UP000238164"/>
    </source>
</evidence>
<dbReference type="EMBL" id="LT985188">
    <property type="protein sequence ID" value="SPD86929.1"/>
    <property type="molecule type" value="Genomic_DNA"/>
</dbReference>
<evidence type="ECO:0000256" key="1">
    <source>
        <dbReference type="SAM" id="MobiDB-lite"/>
    </source>
</evidence>
<protein>
    <submittedName>
        <fullName evidence="2">Uncharacterized protein</fullName>
    </submittedName>
</protein>
<accession>A0A2N9JHQ3</accession>
<dbReference type="AlphaFoldDB" id="A0A2N9JHQ3"/>
<name>A0A2N9JHQ3_9ACTN</name>
<dbReference type="KEGG" id="mgg:MPLG2_1899"/>
<evidence type="ECO:0000313" key="2">
    <source>
        <dbReference type="EMBL" id="SPD86929.1"/>
    </source>
</evidence>
<keyword evidence="3" id="KW-1185">Reference proteome</keyword>